<name>A0ABR2WDP2_9FUNG</name>
<dbReference type="EMBL" id="JASJQH010003481">
    <property type="protein sequence ID" value="KAK9759607.1"/>
    <property type="molecule type" value="Genomic_DNA"/>
</dbReference>
<reference evidence="2 3" key="1">
    <citation type="submission" date="2023-04" db="EMBL/GenBank/DDBJ databases">
        <title>Genome of Basidiobolus ranarum AG-B5.</title>
        <authorList>
            <person name="Stajich J.E."/>
            <person name="Carter-House D."/>
            <person name="Gryganskyi A."/>
        </authorList>
    </citation>
    <scope>NUCLEOTIDE SEQUENCE [LARGE SCALE GENOMIC DNA]</scope>
    <source>
        <strain evidence="2 3">AG-B5</strain>
    </source>
</reference>
<dbReference type="Proteomes" id="UP001479436">
    <property type="component" value="Unassembled WGS sequence"/>
</dbReference>
<organism evidence="2 3">
    <name type="scientific">Basidiobolus ranarum</name>
    <dbReference type="NCBI Taxonomy" id="34480"/>
    <lineage>
        <taxon>Eukaryota</taxon>
        <taxon>Fungi</taxon>
        <taxon>Fungi incertae sedis</taxon>
        <taxon>Zoopagomycota</taxon>
        <taxon>Entomophthoromycotina</taxon>
        <taxon>Basidiobolomycetes</taxon>
        <taxon>Basidiobolales</taxon>
        <taxon>Basidiobolaceae</taxon>
        <taxon>Basidiobolus</taxon>
    </lineage>
</organism>
<evidence type="ECO:0000313" key="3">
    <source>
        <dbReference type="Proteomes" id="UP001479436"/>
    </source>
</evidence>
<gene>
    <name evidence="2" type="ORF">K7432_017219</name>
</gene>
<protein>
    <submittedName>
        <fullName evidence="2">Uncharacterized protein</fullName>
    </submittedName>
</protein>
<comment type="caution">
    <text evidence="2">The sequence shown here is derived from an EMBL/GenBank/DDBJ whole genome shotgun (WGS) entry which is preliminary data.</text>
</comment>
<feature type="non-terminal residue" evidence="2">
    <location>
        <position position="57"/>
    </location>
</feature>
<proteinExistence type="predicted"/>
<keyword evidence="3" id="KW-1185">Reference proteome</keyword>
<evidence type="ECO:0000313" key="2">
    <source>
        <dbReference type="EMBL" id="KAK9759607.1"/>
    </source>
</evidence>
<sequence>MDHSGHDMGGMNMPSAGGSGSGLALPPLNPLDPMSNAGGSMSGMDHSGHNTGMCSMQ</sequence>
<accession>A0ABR2WDP2</accession>
<feature type="region of interest" description="Disordered" evidence="1">
    <location>
        <begin position="1"/>
        <end position="57"/>
    </location>
</feature>
<evidence type="ECO:0000256" key="1">
    <source>
        <dbReference type="SAM" id="MobiDB-lite"/>
    </source>
</evidence>